<evidence type="ECO:0000313" key="1">
    <source>
        <dbReference type="EMBL" id="KKT56978.1"/>
    </source>
</evidence>
<dbReference type="AlphaFoldDB" id="A0A0G1IDT5"/>
<name>A0A0G1IDT5_9BACT</name>
<organism evidence="1 2">
    <name type="scientific">Candidatus Gottesmanbacteria bacterium GW2011_GWA1_44_24b</name>
    <dbReference type="NCBI Taxonomy" id="1618437"/>
    <lineage>
        <taxon>Bacteria</taxon>
        <taxon>Candidatus Gottesmaniibacteriota</taxon>
    </lineage>
</organism>
<proteinExistence type="predicted"/>
<comment type="caution">
    <text evidence="1">The sequence shown here is derived from an EMBL/GenBank/DDBJ whole genome shotgun (WGS) entry which is preliminary data.</text>
</comment>
<gene>
    <name evidence="1" type="ORF">UW52_C0073G0006</name>
</gene>
<reference evidence="1 2" key="1">
    <citation type="journal article" date="2015" name="Nature">
        <title>rRNA introns, odd ribosomes, and small enigmatic genomes across a large radiation of phyla.</title>
        <authorList>
            <person name="Brown C.T."/>
            <person name="Hug L.A."/>
            <person name="Thomas B.C."/>
            <person name="Sharon I."/>
            <person name="Castelle C.J."/>
            <person name="Singh A."/>
            <person name="Wilkins M.J."/>
            <person name="Williams K.H."/>
            <person name="Banfield J.F."/>
        </authorList>
    </citation>
    <scope>NUCLEOTIDE SEQUENCE [LARGE SCALE GENOMIC DNA]</scope>
</reference>
<dbReference type="Proteomes" id="UP000034521">
    <property type="component" value="Unassembled WGS sequence"/>
</dbReference>
<protein>
    <recommendedName>
        <fullName evidence="3">Lipoprotein</fullName>
    </recommendedName>
</protein>
<evidence type="ECO:0008006" key="3">
    <source>
        <dbReference type="Google" id="ProtNLM"/>
    </source>
</evidence>
<evidence type="ECO:0000313" key="2">
    <source>
        <dbReference type="Proteomes" id="UP000034521"/>
    </source>
</evidence>
<accession>A0A0G1IDT5</accession>
<dbReference type="PROSITE" id="PS51257">
    <property type="entry name" value="PROKAR_LIPOPROTEIN"/>
    <property type="match status" value="1"/>
</dbReference>
<dbReference type="EMBL" id="LCIQ01000073">
    <property type="protein sequence ID" value="KKT56978.1"/>
    <property type="molecule type" value="Genomic_DNA"/>
</dbReference>
<sequence>MKKLWFVTIISVLSALMLTSCVSYGKVFTQTCPIWSGMEGECLIQQAFTWERSTLAMTDWSVARLDIAGKMLINRPENVTFYQEDGAEIDTDKNILSGVVVVRRNSQAASLFEVNPTPSGFSVCIQFVRQQQ</sequence>